<organism evidence="6 7">
    <name type="scientific">Candidatus Rothia avistercoris</name>
    <dbReference type="NCBI Taxonomy" id="2840479"/>
    <lineage>
        <taxon>Bacteria</taxon>
        <taxon>Bacillati</taxon>
        <taxon>Actinomycetota</taxon>
        <taxon>Actinomycetes</taxon>
        <taxon>Micrococcales</taxon>
        <taxon>Micrococcaceae</taxon>
        <taxon>Rothia</taxon>
    </lineage>
</organism>
<sequence length="505" mass="51526">MDTPTTPMTPPPAPPVAAHRPPRKKKTSTLTKVLIGLAAGVLALIVVGVLAFGSLFGGSSTASGGSIPATDYMILSKEEVSNKVRVDGTIQPGEVRNITTHLTAPISAVNVAVGDRVEMGQTLATIDTSTLQGELDSQRVQLEGTVTTAQATLTAAQTAYDQYNRGINEGTNPEILAALATQRSANDQLNQANNTLATARTTRDRAAAEGADLTALNAEVAAAESAQRLAAGAKTDADTGVTTARTAASTQLATLETELGNARTALTGAQTARDQALTSLQEDIDSATVKSPINGVVMSVAKAGAPATGPVVTIGDDSKLTITSSVREVDLPKVKEGNKVTFTAGSSGVKEYTGTVTSVASIADSAQQAGSEAAGASAVGGAGSGGSPTFTVTIEVTGDREGLYLGSSVKANIITAEERNALSIPVDAVYTNDMGAKSVVVAVPQDGGAYTLEERTVETGLANDIDIAITGGELVEGDMVLTYGENYRNRIGETVTLDAGVSYNW</sequence>
<name>A0A9D2UGH4_9MICC</name>
<dbReference type="Gene3D" id="2.40.50.100">
    <property type="match status" value="1"/>
</dbReference>
<keyword evidence="2" id="KW-0175">Coiled coil</keyword>
<evidence type="ECO:0000256" key="4">
    <source>
        <dbReference type="SAM" id="Phobius"/>
    </source>
</evidence>
<dbReference type="Pfam" id="PF25990">
    <property type="entry name" value="Beta-barrel_YknX"/>
    <property type="match status" value="1"/>
</dbReference>
<keyword evidence="4" id="KW-0812">Transmembrane</keyword>
<dbReference type="InterPro" id="IPR058636">
    <property type="entry name" value="Beta-barrel_YknX"/>
</dbReference>
<gene>
    <name evidence="6" type="ORF">H9908_09090</name>
</gene>
<dbReference type="Proteomes" id="UP000823908">
    <property type="component" value="Unassembled WGS sequence"/>
</dbReference>
<dbReference type="GO" id="GO:0030313">
    <property type="term" value="C:cell envelope"/>
    <property type="evidence" value="ECO:0007669"/>
    <property type="project" value="UniProtKB-SubCell"/>
</dbReference>
<proteinExistence type="predicted"/>
<evidence type="ECO:0000256" key="1">
    <source>
        <dbReference type="ARBA" id="ARBA00004196"/>
    </source>
</evidence>
<evidence type="ECO:0000259" key="5">
    <source>
        <dbReference type="Pfam" id="PF25990"/>
    </source>
</evidence>
<dbReference type="Gene3D" id="1.10.287.470">
    <property type="entry name" value="Helix hairpin bin"/>
    <property type="match status" value="1"/>
</dbReference>
<dbReference type="PANTHER" id="PTHR32347">
    <property type="entry name" value="EFFLUX SYSTEM COMPONENT YKNX-RELATED"/>
    <property type="match status" value="1"/>
</dbReference>
<evidence type="ECO:0000313" key="7">
    <source>
        <dbReference type="Proteomes" id="UP000823908"/>
    </source>
</evidence>
<feature type="domain" description="YknX-like beta-barrel" evidence="5">
    <location>
        <begin position="321"/>
        <end position="413"/>
    </location>
</feature>
<protein>
    <submittedName>
        <fullName evidence="6">HlyD family efflux transporter periplasmic adaptor subunit</fullName>
    </submittedName>
</protein>
<feature type="transmembrane region" description="Helical" evidence="4">
    <location>
        <begin position="33"/>
        <end position="56"/>
    </location>
</feature>
<dbReference type="InterPro" id="IPR050465">
    <property type="entry name" value="UPF0194_transport"/>
</dbReference>
<dbReference type="PANTHER" id="PTHR32347:SF14">
    <property type="entry name" value="EFFLUX SYSTEM COMPONENT YKNX-RELATED"/>
    <property type="match status" value="1"/>
</dbReference>
<evidence type="ECO:0000256" key="2">
    <source>
        <dbReference type="ARBA" id="ARBA00023054"/>
    </source>
</evidence>
<dbReference type="Gene3D" id="2.40.30.170">
    <property type="match status" value="1"/>
</dbReference>
<comment type="subcellular location">
    <subcellularLocation>
        <location evidence="1">Cell envelope</location>
    </subcellularLocation>
</comment>
<dbReference type="Gene3D" id="2.40.420.20">
    <property type="match status" value="1"/>
</dbReference>
<comment type="caution">
    <text evidence="6">The sequence shown here is derived from an EMBL/GenBank/DDBJ whole genome shotgun (WGS) entry which is preliminary data.</text>
</comment>
<dbReference type="EMBL" id="DWUS01000205">
    <property type="protein sequence ID" value="HJD52003.1"/>
    <property type="molecule type" value="Genomic_DNA"/>
</dbReference>
<reference evidence="6" key="1">
    <citation type="journal article" date="2021" name="PeerJ">
        <title>Extensive microbial diversity within the chicken gut microbiome revealed by metagenomics and culture.</title>
        <authorList>
            <person name="Gilroy R."/>
            <person name="Ravi A."/>
            <person name="Getino M."/>
            <person name="Pursley I."/>
            <person name="Horton D.L."/>
            <person name="Alikhan N.F."/>
            <person name="Baker D."/>
            <person name="Gharbi K."/>
            <person name="Hall N."/>
            <person name="Watson M."/>
            <person name="Adriaenssens E.M."/>
            <person name="Foster-Nyarko E."/>
            <person name="Jarju S."/>
            <person name="Secka A."/>
            <person name="Antonio M."/>
            <person name="Oren A."/>
            <person name="Chaudhuri R.R."/>
            <person name="La Ragione R."/>
            <person name="Hildebrand F."/>
            <person name="Pallen M.J."/>
        </authorList>
    </citation>
    <scope>NUCLEOTIDE SEQUENCE</scope>
    <source>
        <strain evidence="6">ChiHjej10B9-4811</strain>
    </source>
</reference>
<keyword evidence="4" id="KW-0472">Membrane</keyword>
<reference evidence="6" key="2">
    <citation type="submission" date="2021-04" db="EMBL/GenBank/DDBJ databases">
        <authorList>
            <person name="Gilroy R."/>
        </authorList>
    </citation>
    <scope>NUCLEOTIDE SEQUENCE</scope>
    <source>
        <strain evidence="6">ChiHjej10B9-4811</strain>
    </source>
</reference>
<dbReference type="AlphaFoldDB" id="A0A9D2UGH4"/>
<accession>A0A9D2UGH4</accession>
<evidence type="ECO:0000313" key="6">
    <source>
        <dbReference type="EMBL" id="HJD52003.1"/>
    </source>
</evidence>
<feature type="region of interest" description="Disordered" evidence="3">
    <location>
        <begin position="1"/>
        <end position="25"/>
    </location>
</feature>
<evidence type="ECO:0000256" key="3">
    <source>
        <dbReference type="SAM" id="MobiDB-lite"/>
    </source>
</evidence>
<keyword evidence="4" id="KW-1133">Transmembrane helix</keyword>